<dbReference type="Proteomes" id="UP001255050">
    <property type="component" value="Unassembled WGS sequence"/>
</dbReference>
<sequence length="234" mass="26561">MLNENFQFRVIDDIEEAVFDKSLEKFYGNGIEGTIKENIQNSLDARLYSDFSQPVKIKINLDKINKSHLPGIDEIFEHINALQGGNDYTKETITYMQEQDEVEEVAILTIEDSNTKGLTGAKNGQNFSNKDTFGIYAYKKGVHAIDENNATENSRGGSHGIGKIANNAASDINLMYFANCDSEKNQHIGGTVHLIEHKLNEKCFRATGYYSDINENRDLIPFENRNNHHIFKKY</sequence>
<organism evidence="1 2">
    <name type="scientific">Staphylococcus coagulans</name>
    <dbReference type="NCBI Taxonomy" id="74706"/>
    <lineage>
        <taxon>Bacteria</taxon>
        <taxon>Bacillati</taxon>
        <taxon>Bacillota</taxon>
        <taxon>Bacilli</taxon>
        <taxon>Bacillales</taxon>
        <taxon>Staphylococcaceae</taxon>
        <taxon>Staphylococcus</taxon>
    </lineage>
</organism>
<evidence type="ECO:0000313" key="2">
    <source>
        <dbReference type="Proteomes" id="UP001255050"/>
    </source>
</evidence>
<proteinExistence type="predicted"/>
<comment type="caution">
    <text evidence="1">The sequence shown here is derived from an EMBL/GenBank/DDBJ whole genome shotgun (WGS) entry which is preliminary data.</text>
</comment>
<gene>
    <name evidence="1" type="ORF">RCO12_12385</name>
</gene>
<reference evidence="1 2" key="1">
    <citation type="submission" date="2023-08" db="EMBL/GenBank/DDBJ databases">
        <title>Whole genome sequencing of Staphylococcus coagulans NN-2474.</title>
        <authorList>
            <person name="Kropotov V.S."/>
            <person name="Boriskina E.V."/>
            <person name="Gordinskaya N.A."/>
            <person name="Shkurkina I.S."/>
            <person name="Kryazhev D.V."/>
            <person name="Alekseeva A.E."/>
            <person name="Makhova M.A."/>
        </authorList>
    </citation>
    <scope>NUCLEOTIDE SEQUENCE [LARGE SCALE GENOMIC DNA]</scope>
    <source>
        <strain evidence="1 2">NN-2474</strain>
    </source>
</reference>
<name>A0ABU1F1D4_9STAP</name>
<protein>
    <submittedName>
        <fullName evidence="1">Uncharacterized protein</fullName>
    </submittedName>
</protein>
<accession>A0ABU1F1D4</accession>
<feature type="non-terminal residue" evidence="1">
    <location>
        <position position="234"/>
    </location>
</feature>
<dbReference type="EMBL" id="JAVJGV010000222">
    <property type="protein sequence ID" value="MDR5604192.1"/>
    <property type="molecule type" value="Genomic_DNA"/>
</dbReference>
<keyword evidence="2" id="KW-1185">Reference proteome</keyword>
<evidence type="ECO:0000313" key="1">
    <source>
        <dbReference type="EMBL" id="MDR5604192.1"/>
    </source>
</evidence>